<proteinExistence type="predicted"/>
<dbReference type="RefSeq" id="WP_168660782.1">
    <property type="nucleotide sequence ID" value="NZ_CP051180.1"/>
</dbReference>
<dbReference type="InterPro" id="IPR025164">
    <property type="entry name" value="Toastrack_DUF4097"/>
</dbReference>
<gene>
    <name evidence="3" type="ORF">HER31_11855</name>
</gene>
<dbReference type="KEGG" id="fes:HER31_11855"/>
<name>A0A6H1UIA3_9GAMM</name>
<organism evidence="3 4">
    <name type="scientific">Ferrimonas lipolytica</name>
    <dbReference type="NCBI Taxonomy" id="2724191"/>
    <lineage>
        <taxon>Bacteria</taxon>
        <taxon>Pseudomonadati</taxon>
        <taxon>Pseudomonadota</taxon>
        <taxon>Gammaproteobacteria</taxon>
        <taxon>Alteromonadales</taxon>
        <taxon>Ferrimonadaceae</taxon>
        <taxon>Ferrimonas</taxon>
    </lineage>
</organism>
<dbReference type="Proteomes" id="UP000501602">
    <property type="component" value="Chromosome"/>
</dbReference>
<sequence>MKPFSTTVFATTLTSLLLSPFAAAEEVNTTLSWSSNSNVVIDVPRGDIEVLGTDSTSVTVSGRIDSEAEAFIFEQQGDVLRIQVKLPRNWGNQQNNAKQFSDLKISLPSQAQVDIDVVSTDIDISKVNSIEIESVSGDVRASVSSDSVEIDAVSGDVTVREANGSIDIETVSGDINADDSRGEFELSSVSGDIRGKNLNGELELESVSGDIEIDILELTALEGRSVSGDIGINGKTLALKSELELETVSGDVTLSIADIGSVSVHAHTGGGGDIDNDWSEDNVQKSKYGGNKSLEFGSGAKTVTLNTVSGLLALKRR</sequence>
<protein>
    <submittedName>
        <fullName evidence="3">DUF4097 domain-containing protein</fullName>
    </submittedName>
</protein>
<evidence type="ECO:0000313" key="4">
    <source>
        <dbReference type="Proteomes" id="UP000501602"/>
    </source>
</evidence>
<dbReference type="EMBL" id="CP051180">
    <property type="protein sequence ID" value="QIZ77522.1"/>
    <property type="molecule type" value="Genomic_DNA"/>
</dbReference>
<feature type="domain" description="DUF4097" evidence="2">
    <location>
        <begin position="38"/>
        <end position="214"/>
    </location>
</feature>
<dbReference type="AlphaFoldDB" id="A0A6H1UIA3"/>
<dbReference type="Pfam" id="PF13349">
    <property type="entry name" value="DUF4097"/>
    <property type="match status" value="1"/>
</dbReference>
<reference evidence="3 4" key="1">
    <citation type="submission" date="2020-04" db="EMBL/GenBank/DDBJ databases">
        <title>Ferrimonas sp. S7 isolated from sea water.</title>
        <authorList>
            <person name="Bae S.S."/>
            <person name="Baek K."/>
        </authorList>
    </citation>
    <scope>NUCLEOTIDE SEQUENCE [LARGE SCALE GENOMIC DNA]</scope>
    <source>
        <strain evidence="3 4">S7</strain>
    </source>
</reference>
<keyword evidence="1" id="KW-0732">Signal</keyword>
<accession>A0A6H1UIA3</accession>
<keyword evidence="4" id="KW-1185">Reference proteome</keyword>
<evidence type="ECO:0000313" key="3">
    <source>
        <dbReference type="EMBL" id="QIZ77522.1"/>
    </source>
</evidence>
<feature type="chain" id="PRO_5026075827" evidence="1">
    <location>
        <begin position="25"/>
        <end position="317"/>
    </location>
</feature>
<feature type="signal peptide" evidence="1">
    <location>
        <begin position="1"/>
        <end position="24"/>
    </location>
</feature>
<evidence type="ECO:0000256" key="1">
    <source>
        <dbReference type="SAM" id="SignalP"/>
    </source>
</evidence>
<evidence type="ECO:0000259" key="2">
    <source>
        <dbReference type="Pfam" id="PF13349"/>
    </source>
</evidence>